<sequence length="211" mass="23846">MSAEPILPKSTQRGKRREDDNYVINSRKRDVMSHTRLLIATWQNSYTLMVDDEFDPGGGFSGSGGRVDFSLSSFSMLVLVDQWCLVGFGGETVVMGGLRWWNGVMVFLPNLEKLYLQRISVVHIVDYQMQGWSFHKPRGLDVSYCEKVFNVVAPGQQKLFPNLEFLHVDDCCELEAVFNFEGLTTRRDHAEVTLGQLELMSPDSIGSDPSN</sequence>
<evidence type="ECO:0000313" key="2">
    <source>
        <dbReference type="EMBL" id="CAK9188503.1"/>
    </source>
</evidence>
<reference evidence="2 3" key="1">
    <citation type="submission" date="2024-02" db="EMBL/GenBank/DDBJ databases">
        <authorList>
            <person name="Vignale AGUSTIN F."/>
            <person name="Sosa J E."/>
            <person name="Modenutti C."/>
        </authorList>
    </citation>
    <scope>NUCLEOTIDE SEQUENCE [LARGE SCALE GENOMIC DNA]</scope>
</reference>
<accession>A0ABC8V550</accession>
<dbReference type="Proteomes" id="UP001642360">
    <property type="component" value="Unassembled WGS sequence"/>
</dbReference>
<gene>
    <name evidence="2" type="ORF">ILEXP_LOCUS59185</name>
</gene>
<dbReference type="SUPFAM" id="SSF52047">
    <property type="entry name" value="RNI-like"/>
    <property type="match status" value="1"/>
</dbReference>
<dbReference type="Pfam" id="PF23247">
    <property type="entry name" value="LRR_RPS2"/>
    <property type="match status" value="1"/>
</dbReference>
<keyword evidence="3" id="KW-1185">Reference proteome</keyword>
<dbReference type="InterPro" id="IPR057135">
    <property type="entry name" value="At4g27190-like_LRR"/>
</dbReference>
<organism evidence="2 3">
    <name type="scientific">Ilex paraguariensis</name>
    <name type="common">yerba mate</name>
    <dbReference type="NCBI Taxonomy" id="185542"/>
    <lineage>
        <taxon>Eukaryota</taxon>
        <taxon>Viridiplantae</taxon>
        <taxon>Streptophyta</taxon>
        <taxon>Embryophyta</taxon>
        <taxon>Tracheophyta</taxon>
        <taxon>Spermatophyta</taxon>
        <taxon>Magnoliopsida</taxon>
        <taxon>eudicotyledons</taxon>
        <taxon>Gunneridae</taxon>
        <taxon>Pentapetalae</taxon>
        <taxon>asterids</taxon>
        <taxon>campanulids</taxon>
        <taxon>Aquifoliales</taxon>
        <taxon>Aquifoliaceae</taxon>
        <taxon>Ilex</taxon>
    </lineage>
</organism>
<proteinExistence type="predicted"/>
<comment type="caution">
    <text evidence="2">The sequence shown here is derived from an EMBL/GenBank/DDBJ whole genome shotgun (WGS) entry which is preliminary data.</text>
</comment>
<name>A0ABC8V550_9AQUA</name>
<dbReference type="AlphaFoldDB" id="A0ABC8V550"/>
<feature type="domain" description="Disease resistance protein At4g27190-like leucine-rich repeats" evidence="1">
    <location>
        <begin position="111"/>
        <end position="190"/>
    </location>
</feature>
<protein>
    <recommendedName>
        <fullName evidence="1">Disease resistance protein At4g27190-like leucine-rich repeats domain-containing protein</fullName>
    </recommendedName>
</protein>
<evidence type="ECO:0000259" key="1">
    <source>
        <dbReference type="Pfam" id="PF23247"/>
    </source>
</evidence>
<dbReference type="EMBL" id="CAUOFW020010501">
    <property type="protein sequence ID" value="CAK9188503.1"/>
    <property type="molecule type" value="Genomic_DNA"/>
</dbReference>
<evidence type="ECO:0000313" key="3">
    <source>
        <dbReference type="Proteomes" id="UP001642360"/>
    </source>
</evidence>